<evidence type="ECO:0000256" key="5">
    <source>
        <dbReference type="ARBA" id="ARBA00023004"/>
    </source>
</evidence>
<keyword evidence="8" id="KW-0812">Transmembrane</keyword>
<accession>A0A1I3MVN4</accession>
<dbReference type="InterPro" id="IPR009056">
    <property type="entry name" value="Cyt_c-like_dom"/>
</dbReference>
<gene>
    <name evidence="10" type="ORF">SAMN03080618_01906</name>
</gene>
<proteinExistence type="predicted"/>
<dbReference type="GO" id="GO:0020037">
    <property type="term" value="F:heme binding"/>
    <property type="evidence" value="ECO:0007669"/>
    <property type="project" value="InterPro"/>
</dbReference>
<dbReference type="RefSeq" id="WP_091521420.1">
    <property type="nucleotide sequence ID" value="NZ_FORF01000009.1"/>
</dbReference>
<evidence type="ECO:0000256" key="2">
    <source>
        <dbReference type="ARBA" id="ARBA00022617"/>
    </source>
</evidence>
<keyword evidence="1" id="KW-0813">Transport</keyword>
<dbReference type="OrthoDB" id="9805828at2"/>
<keyword evidence="8" id="KW-1133">Transmembrane helix</keyword>
<evidence type="ECO:0000256" key="6">
    <source>
        <dbReference type="PROSITE-ProRule" id="PRU00433"/>
    </source>
</evidence>
<dbReference type="GO" id="GO:0009055">
    <property type="term" value="F:electron transfer activity"/>
    <property type="evidence" value="ECO:0007669"/>
    <property type="project" value="InterPro"/>
</dbReference>
<keyword evidence="5 6" id="KW-0408">Iron</keyword>
<dbReference type="AlphaFoldDB" id="A0A1I3MVN4"/>
<reference evidence="11" key="1">
    <citation type="submission" date="2016-10" db="EMBL/GenBank/DDBJ databases">
        <authorList>
            <person name="Varghese N."/>
            <person name="Submissions S."/>
        </authorList>
    </citation>
    <scope>NUCLEOTIDE SEQUENCE [LARGE SCALE GENOMIC DNA]</scope>
    <source>
        <strain evidence="11">DSM 21857</strain>
    </source>
</reference>
<evidence type="ECO:0000256" key="3">
    <source>
        <dbReference type="ARBA" id="ARBA00022723"/>
    </source>
</evidence>
<sequence length="226" mass="23179">MDSFELNKVIGAFLAVVFVMFSVTLVSGTIFSSHAPETAGYAIEVAEAAPGGAAAPAEAGPSIIELLATADADAGKSAFRPCAACHTAEKGGPNRVGPNLWGVINRPIASHEGFSYSAGMREFSQGSSVAWDFEHISQFLKAPRSYVSGTSMAFAGIKNPQQEANLIAYLRTLSDDPAPLPQPAAAQEPAAEEGAAEPAQSTPATDGTEASPETDAGTPAEAPAQE</sequence>
<keyword evidence="11" id="KW-1185">Reference proteome</keyword>
<evidence type="ECO:0000256" key="1">
    <source>
        <dbReference type="ARBA" id="ARBA00022448"/>
    </source>
</evidence>
<evidence type="ECO:0000259" key="9">
    <source>
        <dbReference type="PROSITE" id="PS51007"/>
    </source>
</evidence>
<organism evidence="10 11">
    <name type="scientific">Aquamicrobium aerolatum DSM 21857</name>
    <dbReference type="NCBI Taxonomy" id="1121003"/>
    <lineage>
        <taxon>Bacteria</taxon>
        <taxon>Pseudomonadati</taxon>
        <taxon>Pseudomonadota</taxon>
        <taxon>Alphaproteobacteria</taxon>
        <taxon>Hyphomicrobiales</taxon>
        <taxon>Phyllobacteriaceae</taxon>
        <taxon>Aerobium</taxon>
    </lineage>
</organism>
<evidence type="ECO:0000256" key="4">
    <source>
        <dbReference type="ARBA" id="ARBA00022982"/>
    </source>
</evidence>
<dbReference type="GO" id="GO:0046872">
    <property type="term" value="F:metal ion binding"/>
    <property type="evidence" value="ECO:0007669"/>
    <property type="project" value="UniProtKB-KW"/>
</dbReference>
<evidence type="ECO:0000256" key="7">
    <source>
        <dbReference type="SAM" id="MobiDB-lite"/>
    </source>
</evidence>
<evidence type="ECO:0000256" key="8">
    <source>
        <dbReference type="SAM" id="Phobius"/>
    </source>
</evidence>
<evidence type="ECO:0000313" key="11">
    <source>
        <dbReference type="Proteomes" id="UP000242763"/>
    </source>
</evidence>
<keyword evidence="4" id="KW-0249">Electron transport</keyword>
<evidence type="ECO:0000313" key="10">
    <source>
        <dbReference type="EMBL" id="SFJ01057.1"/>
    </source>
</evidence>
<dbReference type="Pfam" id="PF00034">
    <property type="entry name" value="Cytochrom_C"/>
    <property type="match status" value="1"/>
</dbReference>
<keyword evidence="8" id="KW-0472">Membrane</keyword>
<dbReference type="Gene3D" id="1.10.760.10">
    <property type="entry name" value="Cytochrome c-like domain"/>
    <property type="match status" value="1"/>
</dbReference>
<feature type="region of interest" description="Disordered" evidence="7">
    <location>
        <begin position="175"/>
        <end position="226"/>
    </location>
</feature>
<dbReference type="EMBL" id="FORF01000009">
    <property type="protein sequence ID" value="SFJ01057.1"/>
    <property type="molecule type" value="Genomic_DNA"/>
</dbReference>
<dbReference type="PROSITE" id="PS51007">
    <property type="entry name" value="CYTC"/>
    <property type="match status" value="1"/>
</dbReference>
<dbReference type="PANTHER" id="PTHR11961">
    <property type="entry name" value="CYTOCHROME C"/>
    <property type="match status" value="1"/>
</dbReference>
<dbReference type="PRINTS" id="PR00604">
    <property type="entry name" value="CYTCHRMECIAB"/>
</dbReference>
<feature type="domain" description="Cytochrome c" evidence="9">
    <location>
        <begin position="70"/>
        <end position="174"/>
    </location>
</feature>
<feature type="transmembrane region" description="Helical" evidence="8">
    <location>
        <begin position="12"/>
        <end position="31"/>
    </location>
</feature>
<dbReference type="Proteomes" id="UP000242763">
    <property type="component" value="Unassembled WGS sequence"/>
</dbReference>
<keyword evidence="2 6" id="KW-0349">Heme</keyword>
<dbReference type="InterPro" id="IPR002327">
    <property type="entry name" value="Cyt_c_1A/1B"/>
</dbReference>
<name>A0A1I3MVN4_9HYPH</name>
<dbReference type="STRING" id="1121003.SAMN03080618_01906"/>
<dbReference type="InterPro" id="IPR036909">
    <property type="entry name" value="Cyt_c-like_dom_sf"/>
</dbReference>
<keyword evidence="3 6" id="KW-0479">Metal-binding</keyword>
<protein>
    <submittedName>
        <fullName evidence="10">Cytochrome c</fullName>
    </submittedName>
</protein>
<dbReference type="SUPFAM" id="SSF46626">
    <property type="entry name" value="Cytochrome c"/>
    <property type="match status" value="1"/>
</dbReference>